<keyword evidence="4 8" id="KW-0032">Aminotransferase</keyword>
<dbReference type="EC" id="2.6.1.-" evidence="8"/>
<dbReference type="RefSeq" id="WP_111345718.1">
    <property type="nucleotide sequence ID" value="NZ_QHHQ01000002.1"/>
</dbReference>
<comment type="cofactor">
    <cofactor evidence="1 8">
        <name>pyridoxal 5'-phosphate</name>
        <dbReference type="ChEBI" id="CHEBI:597326"/>
    </cofactor>
</comment>
<proteinExistence type="inferred from homology"/>
<comment type="similarity">
    <text evidence="2 8">Belongs to the class-I pyridoxal-phosphate-dependent aminotransferase family.</text>
</comment>
<evidence type="ECO:0000256" key="4">
    <source>
        <dbReference type="ARBA" id="ARBA00022576"/>
    </source>
</evidence>
<evidence type="ECO:0000313" key="10">
    <source>
        <dbReference type="EMBL" id="RAI02258.1"/>
    </source>
</evidence>
<evidence type="ECO:0000256" key="1">
    <source>
        <dbReference type="ARBA" id="ARBA00001933"/>
    </source>
</evidence>
<feature type="domain" description="Aminotransferase class I/classII large" evidence="9">
    <location>
        <begin position="31"/>
        <end position="379"/>
    </location>
</feature>
<name>A0A8B2NVC4_9HYPH</name>
<dbReference type="InterPro" id="IPR015421">
    <property type="entry name" value="PyrdxlP-dep_Trfase_major"/>
</dbReference>
<accession>A0A8B2NVC4</accession>
<dbReference type="OrthoDB" id="9763453at2"/>
<reference evidence="10 11" key="1">
    <citation type="submission" date="2018-05" db="EMBL/GenBank/DDBJ databases">
        <title>Acuticoccus sediminis sp. nov., isolated from deep-sea sediment of Indian Ocean.</title>
        <authorList>
            <person name="Liu X."/>
            <person name="Lai Q."/>
            <person name="Du Y."/>
            <person name="Sun F."/>
            <person name="Zhang X."/>
            <person name="Wang S."/>
            <person name="Shao Z."/>
        </authorList>
    </citation>
    <scope>NUCLEOTIDE SEQUENCE [LARGE SCALE GENOMIC DNA]</scope>
    <source>
        <strain evidence="10 11">PTG4-2</strain>
    </source>
</reference>
<comment type="caution">
    <text evidence="10">The sequence shown here is derived from an EMBL/GenBank/DDBJ whole genome shotgun (WGS) entry which is preliminary data.</text>
</comment>
<dbReference type="EMBL" id="QHHQ01000002">
    <property type="protein sequence ID" value="RAI02258.1"/>
    <property type="molecule type" value="Genomic_DNA"/>
</dbReference>
<evidence type="ECO:0000256" key="8">
    <source>
        <dbReference type="RuleBase" id="RU000481"/>
    </source>
</evidence>
<evidence type="ECO:0000313" key="11">
    <source>
        <dbReference type="Proteomes" id="UP000249590"/>
    </source>
</evidence>
<dbReference type="GO" id="GO:0030170">
    <property type="term" value="F:pyridoxal phosphate binding"/>
    <property type="evidence" value="ECO:0007669"/>
    <property type="project" value="InterPro"/>
</dbReference>
<evidence type="ECO:0000259" key="9">
    <source>
        <dbReference type="Pfam" id="PF00155"/>
    </source>
</evidence>
<sequence>MSLPRFRPVAAGSPILAMARKAAEHRAAGHEVIDLTLGEPDFAPPDHVIAAAHEALDTRRMGYTPVNGIPPLRAAIREHFARERGLTFADDEIAVGCGAKQVIFNAFLASLEKGDEVVLPAPYWASYPDMVRACGAVPVVVPTALETGFRLDPDVLAAAITPKTRWVVINAPGNPSGAVYSASDLAALAEVIAGHPRILVLSDDIYAPIRFSDTPYASFAAVVPDLADRTLTIDGVSKAYAMTGWRVGWAGGPKDLVTAINAVQSQNATQTSSLSQIAAVAALTGPQDSLPVRAEIYRKRRDAALAVLAESPHLSTAAPDGAFYLFPRIAGRHGDETAMALLEATGVAVVPGSAFGGDDHLRLSFALDEASLVEGCRRIVDFLGRA</sequence>
<gene>
    <name evidence="10" type="ORF">DLJ53_12905</name>
</gene>
<dbReference type="PANTHER" id="PTHR46383:SF1">
    <property type="entry name" value="ASPARTATE AMINOTRANSFERASE"/>
    <property type="match status" value="1"/>
</dbReference>
<dbReference type="Proteomes" id="UP000249590">
    <property type="component" value="Unassembled WGS sequence"/>
</dbReference>
<dbReference type="SUPFAM" id="SSF53383">
    <property type="entry name" value="PLP-dependent transferases"/>
    <property type="match status" value="1"/>
</dbReference>
<comment type="catalytic activity">
    <reaction evidence="7">
        <text>L-aspartate + 2-oxoglutarate = oxaloacetate + L-glutamate</text>
        <dbReference type="Rhea" id="RHEA:21824"/>
        <dbReference type="ChEBI" id="CHEBI:16452"/>
        <dbReference type="ChEBI" id="CHEBI:16810"/>
        <dbReference type="ChEBI" id="CHEBI:29985"/>
        <dbReference type="ChEBI" id="CHEBI:29991"/>
        <dbReference type="EC" id="2.6.1.1"/>
    </reaction>
</comment>
<keyword evidence="11" id="KW-1185">Reference proteome</keyword>
<dbReference type="AlphaFoldDB" id="A0A8B2NVC4"/>
<dbReference type="CDD" id="cd00609">
    <property type="entry name" value="AAT_like"/>
    <property type="match status" value="1"/>
</dbReference>
<dbReference type="Gene3D" id="3.90.1150.10">
    <property type="entry name" value="Aspartate Aminotransferase, domain 1"/>
    <property type="match status" value="1"/>
</dbReference>
<evidence type="ECO:0000256" key="6">
    <source>
        <dbReference type="ARBA" id="ARBA00022898"/>
    </source>
</evidence>
<keyword evidence="5 8" id="KW-0808">Transferase</keyword>
<dbReference type="GO" id="GO:0006520">
    <property type="term" value="P:amino acid metabolic process"/>
    <property type="evidence" value="ECO:0007669"/>
    <property type="project" value="InterPro"/>
</dbReference>
<dbReference type="InterPro" id="IPR015424">
    <property type="entry name" value="PyrdxlP-dep_Trfase"/>
</dbReference>
<evidence type="ECO:0000256" key="5">
    <source>
        <dbReference type="ARBA" id="ARBA00022679"/>
    </source>
</evidence>
<dbReference type="FunFam" id="3.40.640.10:FF:000033">
    <property type="entry name" value="Aspartate aminotransferase"/>
    <property type="match status" value="1"/>
</dbReference>
<dbReference type="Gene3D" id="3.40.640.10">
    <property type="entry name" value="Type I PLP-dependent aspartate aminotransferase-like (Major domain)"/>
    <property type="match status" value="1"/>
</dbReference>
<dbReference type="InterPro" id="IPR004838">
    <property type="entry name" value="NHTrfase_class1_PyrdxlP-BS"/>
</dbReference>
<evidence type="ECO:0000256" key="7">
    <source>
        <dbReference type="ARBA" id="ARBA00049185"/>
    </source>
</evidence>
<dbReference type="Pfam" id="PF00155">
    <property type="entry name" value="Aminotran_1_2"/>
    <property type="match status" value="1"/>
</dbReference>
<dbReference type="InterPro" id="IPR004839">
    <property type="entry name" value="Aminotransferase_I/II_large"/>
</dbReference>
<dbReference type="InterPro" id="IPR050596">
    <property type="entry name" value="AspAT/PAT-like"/>
</dbReference>
<evidence type="ECO:0000256" key="2">
    <source>
        <dbReference type="ARBA" id="ARBA00007441"/>
    </source>
</evidence>
<protein>
    <recommendedName>
        <fullName evidence="8">Aminotransferase</fullName>
        <ecNumber evidence="8">2.6.1.-</ecNumber>
    </recommendedName>
</protein>
<organism evidence="10 11">
    <name type="scientific">Acuticoccus sediminis</name>
    <dbReference type="NCBI Taxonomy" id="2184697"/>
    <lineage>
        <taxon>Bacteria</taxon>
        <taxon>Pseudomonadati</taxon>
        <taxon>Pseudomonadota</taxon>
        <taxon>Alphaproteobacteria</taxon>
        <taxon>Hyphomicrobiales</taxon>
        <taxon>Amorphaceae</taxon>
        <taxon>Acuticoccus</taxon>
    </lineage>
</organism>
<comment type="subunit">
    <text evidence="3">Homodimer.</text>
</comment>
<dbReference type="PANTHER" id="PTHR46383">
    <property type="entry name" value="ASPARTATE AMINOTRANSFERASE"/>
    <property type="match status" value="1"/>
</dbReference>
<keyword evidence="6" id="KW-0663">Pyridoxal phosphate</keyword>
<evidence type="ECO:0000256" key="3">
    <source>
        <dbReference type="ARBA" id="ARBA00011738"/>
    </source>
</evidence>
<dbReference type="GO" id="GO:0004069">
    <property type="term" value="F:L-aspartate:2-oxoglutarate aminotransferase activity"/>
    <property type="evidence" value="ECO:0007669"/>
    <property type="project" value="UniProtKB-EC"/>
</dbReference>
<dbReference type="PROSITE" id="PS00105">
    <property type="entry name" value="AA_TRANSFER_CLASS_1"/>
    <property type="match status" value="1"/>
</dbReference>
<dbReference type="InterPro" id="IPR015422">
    <property type="entry name" value="PyrdxlP-dep_Trfase_small"/>
</dbReference>